<dbReference type="InterPro" id="IPR002347">
    <property type="entry name" value="SDR_fam"/>
</dbReference>
<dbReference type="SUPFAM" id="SSF51735">
    <property type="entry name" value="NAD(P)-binding Rossmann-fold domains"/>
    <property type="match status" value="1"/>
</dbReference>
<dbReference type="Pfam" id="PF00106">
    <property type="entry name" value="adh_short"/>
    <property type="match status" value="1"/>
</dbReference>
<accession>A0A2H1K5N2</accession>
<dbReference type="InterPro" id="IPR020904">
    <property type="entry name" value="Sc_DH/Rdtase_CS"/>
</dbReference>
<evidence type="ECO:0000313" key="5">
    <source>
        <dbReference type="Proteomes" id="UP000234382"/>
    </source>
</evidence>
<dbReference type="InterPro" id="IPR036291">
    <property type="entry name" value="NAD(P)-bd_dom_sf"/>
</dbReference>
<evidence type="ECO:0000313" key="4">
    <source>
        <dbReference type="EMBL" id="SMX94959.1"/>
    </source>
</evidence>
<dbReference type="PRINTS" id="PR00080">
    <property type="entry name" value="SDRFAMILY"/>
</dbReference>
<dbReference type="PANTHER" id="PTHR42879">
    <property type="entry name" value="3-OXOACYL-(ACYL-CARRIER-PROTEIN) REDUCTASE"/>
    <property type="match status" value="1"/>
</dbReference>
<dbReference type="PROSITE" id="PS00061">
    <property type="entry name" value="ADH_SHORT"/>
    <property type="match status" value="1"/>
</dbReference>
<dbReference type="InterPro" id="IPR050259">
    <property type="entry name" value="SDR"/>
</dbReference>
<dbReference type="RefSeq" id="WP_244195257.1">
    <property type="nucleotide sequence ID" value="NZ_FXYX01000023.1"/>
</dbReference>
<dbReference type="GO" id="GO:0032787">
    <property type="term" value="P:monocarboxylic acid metabolic process"/>
    <property type="evidence" value="ECO:0007669"/>
    <property type="project" value="UniProtKB-ARBA"/>
</dbReference>
<gene>
    <name evidence="4" type="ORF">BI49514_02700</name>
</gene>
<dbReference type="EMBL" id="FXYX01000023">
    <property type="protein sequence ID" value="SMX94959.1"/>
    <property type="molecule type" value="Genomic_DNA"/>
</dbReference>
<comment type="similarity">
    <text evidence="1 3">Belongs to the short-chain dehydrogenases/reductases (SDR) family.</text>
</comment>
<dbReference type="PANTHER" id="PTHR42879:SF2">
    <property type="entry name" value="3-OXOACYL-[ACYL-CARRIER-PROTEIN] REDUCTASE FABG"/>
    <property type="match status" value="1"/>
</dbReference>
<keyword evidence="2 4" id="KW-0560">Oxidoreductase</keyword>
<dbReference type="GO" id="GO:0003858">
    <property type="term" value="F:3-hydroxybutyrate dehydrogenase activity"/>
    <property type="evidence" value="ECO:0007669"/>
    <property type="project" value="UniProtKB-EC"/>
</dbReference>
<dbReference type="PRINTS" id="PR00081">
    <property type="entry name" value="GDHRDH"/>
</dbReference>
<reference evidence="5" key="1">
    <citation type="submission" date="2017-03" db="EMBL/GenBank/DDBJ databases">
        <authorList>
            <person name="Monnet C."/>
        </authorList>
    </citation>
    <scope>NUCLEOTIDE SEQUENCE [LARGE SCALE GENOMIC DNA]</scope>
    <source>
        <strain evidence="5">ATCC 49514</strain>
    </source>
</reference>
<organism evidence="4 5">
    <name type="scientific">Brevibacterium iodinum ATCC 49514</name>
    <dbReference type="NCBI Taxonomy" id="1255616"/>
    <lineage>
        <taxon>Bacteria</taxon>
        <taxon>Bacillati</taxon>
        <taxon>Actinomycetota</taxon>
        <taxon>Actinomycetes</taxon>
        <taxon>Micrococcales</taxon>
        <taxon>Brevibacteriaceae</taxon>
        <taxon>Brevibacterium</taxon>
    </lineage>
</organism>
<evidence type="ECO:0000256" key="2">
    <source>
        <dbReference type="ARBA" id="ARBA00023002"/>
    </source>
</evidence>
<evidence type="ECO:0000256" key="3">
    <source>
        <dbReference type="RuleBase" id="RU000363"/>
    </source>
</evidence>
<dbReference type="Proteomes" id="UP000234382">
    <property type="component" value="Unassembled WGS sequence"/>
</dbReference>
<sequence>MDTHDRLEPRKAHLMGDLTGKRALVTGGASGLGKAIAQSFARAGASVIVADVDADSAQAVADEIGGEAWAVNLADTSALDGTDLDVDILVNNAGIQRIHPITEFPLEDWRLINTLMLEAPFVLTKAVLPKMFERGWGRIINLSSVHGLRASANKSAYVAAKHGLMGLTKTTALEAGPHGVTCNAINPGYVLTPLVKGQIADQAKTHGISEDEVLEQVFLGHSAVPKLAEPEDVAAIALFLAGEHAAVINGSAHSIDGGWAAA</sequence>
<protein>
    <submittedName>
        <fullName evidence="4">3-hydroxybutyrate dehydrogenase</fullName>
        <ecNumber evidence="4">1.1.1.30</ecNumber>
    </submittedName>
</protein>
<dbReference type="FunFam" id="3.40.50.720:FF:000084">
    <property type="entry name" value="Short-chain dehydrogenase reductase"/>
    <property type="match status" value="1"/>
</dbReference>
<proteinExistence type="inferred from homology"/>
<dbReference type="Gene3D" id="3.40.50.720">
    <property type="entry name" value="NAD(P)-binding Rossmann-like Domain"/>
    <property type="match status" value="1"/>
</dbReference>
<dbReference type="NCBIfam" id="NF009093">
    <property type="entry name" value="PRK12429.1"/>
    <property type="match status" value="1"/>
</dbReference>
<dbReference type="EC" id="1.1.1.30" evidence="4"/>
<evidence type="ECO:0000256" key="1">
    <source>
        <dbReference type="ARBA" id="ARBA00006484"/>
    </source>
</evidence>
<dbReference type="AlphaFoldDB" id="A0A2H1K5N2"/>
<name>A0A2H1K5N2_9MICO</name>
<keyword evidence="5" id="KW-1185">Reference proteome</keyword>